<dbReference type="InterPro" id="IPR015421">
    <property type="entry name" value="PyrdxlP-dep_Trfase_major"/>
</dbReference>
<keyword evidence="3" id="KW-1185">Reference proteome</keyword>
<evidence type="ECO:0000313" key="3">
    <source>
        <dbReference type="Proteomes" id="UP000000954"/>
    </source>
</evidence>
<evidence type="ECO:0000313" key="2">
    <source>
        <dbReference type="EMBL" id="ACU93932.1"/>
    </source>
</evidence>
<dbReference type="KEGG" id="ccu:Ccur_02010"/>
<accession>C7MLZ2</accession>
<sequence length="393" mass="42980">MYNETMLALGQAPSAIRELFAYGARRKAEIGTDAVFDFSIGNPSVPTPQAVTRAIVEATQDDPVKVHAYTQSPGDPVARQAVADSLNRRFGTSYTAQNLYLSCGAAASISMTLKALIEPGDEIAVIAPFFPEYRVWVETHGATLTVIPACSSDFQLDFKALEQAITSRTKALIINTPNNPVGVVYPRASLERLADLLRQKSLEAGHPIFLISDEPYRELVYGGLEVAWVPSLYDDTIVCYSWSKCLSLPGERIGFVLVPPAAHESRQIMAAVSGAGRALGFICAPALFQRVIAACVDEPAQMAIYEENRRLLTGMLDELGFEYVNPDGAFYLWVRALEADAQAFSDRARTHELLLVPSDSFGAHGWVRLSYCIDAQVIKNSKDAFAALMADYR</sequence>
<dbReference type="PANTHER" id="PTHR42691">
    <property type="entry name" value="ASPARTATE AMINOTRANSFERASE YHDR-RELATED"/>
    <property type="match status" value="1"/>
</dbReference>
<dbReference type="GO" id="GO:0030170">
    <property type="term" value="F:pyridoxal phosphate binding"/>
    <property type="evidence" value="ECO:0007669"/>
    <property type="project" value="InterPro"/>
</dbReference>
<dbReference type="NCBIfam" id="NF005305">
    <property type="entry name" value="PRK06836.1"/>
    <property type="match status" value="1"/>
</dbReference>
<dbReference type="PANTHER" id="PTHR42691:SF1">
    <property type="entry name" value="ASPARTATE AMINOTRANSFERASE YHDR-RELATED"/>
    <property type="match status" value="1"/>
</dbReference>
<organism evidence="2 3">
    <name type="scientific">Cryptobacterium curtum (strain ATCC 700683 / DSM 15641 / CCUG 43107 / 12-3)</name>
    <dbReference type="NCBI Taxonomy" id="469378"/>
    <lineage>
        <taxon>Bacteria</taxon>
        <taxon>Bacillati</taxon>
        <taxon>Actinomycetota</taxon>
        <taxon>Coriobacteriia</taxon>
        <taxon>Eggerthellales</taxon>
        <taxon>Eggerthellaceae</taxon>
        <taxon>Cryptobacterium</taxon>
    </lineage>
</organism>
<keyword evidence="2" id="KW-0032">Aminotransferase</keyword>
<protein>
    <submittedName>
        <fullName evidence="2">Aspartate/tyrosine/aromatic aminotransferase</fullName>
    </submittedName>
</protein>
<dbReference type="InterPro" id="IPR015424">
    <property type="entry name" value="PyrdxlP-dep_Trfase"/>
</dbReference>
<evidence type="ECO:0000259" key="1">
    <source>
        <dbReference type="Pfam" id="PF00155"/>
    </source>
</evidence>
<dbReference type="SUPFAM" id="SSF53383">
    <property type="entry name" value="PLP-dependent transferases"/>
    <property type="match status" value="1"/>
</dbReference>
<dbReference type="HOGENOM" id="CLU_017584_4_3_11"/>
<dbReference type="Gene3D" id="3.40.640.10">
    <property type="entry name" value="Type I PLP-dependent aspartate aminotransferase-like (Major domain)"/>
    <property type="match status" value="1"/>
</dbReference>
<reference evidence="2 3" key="1">
    <citation type="journal article" date="2009" name="Stand. Genomic Sci.">
        <title>Complete genome sequence of Cryptobacterium curtum type strain (12-3).</title>
        <authorList>
            <person name="Mavrommatis K."/>
            <person name="Pukall R."/>
            <person name="Rohde C."/>
            <person name="Chen F."/>
            <person name="Sims D."/>
            <person name="Brettin T."/>
            <person name="Kuske C."/>
            <person name="Detter J.C."/>
            <person name="Han C."/>
            <person name="Lapidus A."/>
            <person name="Copeland A."/>
            <person name="Glavina Del Rio T."/>
            <person name="Nolan M."/>
            <person name="Lucas S."/>
            <person name="Tice H."/>
            <person name="Cheng J.F."/>
            <person name="Bruce D."/>
            <person name="Goodwin L."/>
            <person name="Pitluck S."/>
            <person name="Ovchinnikova G."/>
            <person name="Pati A."/>
            <person name="Ivanova N."/>
            <person name="Chen A."/>
            <person name="Palaniappan K."/>
            <person name="Chain P."/>
            <person name="D'haeseleer P."/>
            <person name="Goker M."/>
            <person name="Bristow J."/>
            <person name="Eisen J.A."/>
            <person name="Markowitz V."/>
            <person name="Hugenholtz P."/>
            <person name="Rohde M."/>
            <person name="Klenk H.P."/>
            <person name="Kyrpides N.C."/>
        </authorList>
    </citation>
    <scope>NUCLEOTIDE SEQUENCE [LARGE SCALE GENOMIC DNA]</scope>
    <source>
        <strain evidence="3">ATCC 700683 / DSM 15641 / 12-3</strain>
    </source>
</reference>
<name>C7MLZ2_CRYCD</name>
<dbReference type="GO" id="GO:0008483">
    <property type="term" value="F:transaminase activity"/>
    <property type="evidence" value="ECO:0007669"/>
    <property type="project" value="UniProtKB-KW"/>
</dbReference>
<dbReference type="CDD" id="cd00609">
    <property type="entry name" value="AAT_like"/>
    <property type="match status" value="1"/>
</dbReference>
<dbReference type="InterPro" id="IPR004839">
    <property type="entry name" value="Aminotransferase_I/II_large"/>
</dbReference>
<keyword evidence="2" id="KW-0808">Transferase</keyword>
<dbReference type="Proteomes" id="UP000000954">
    <property type="component" value="Chromosome"/>
</dbReference>
<dbReference type="eggNOG" id="COG0436">
    <property type="taxonomic scope" value="Bacteria"/>
</dbReference>
<dbReference type="Pfam" id="PF00155">
    <property type="entry name" value="Aminotran_1_2"/>
    <property type="match status" value="1"/>
</dbReference>
<proteinExistence type="predicted"/>
<feature type="domain" description="Aminotransferase class I/classII large" evidence="1">
    <location>
        <begin position="35"/>
        <end position="379"/>
    </location>
</feature>
<dbReference type="RefSeq" id="WP_012802621.1">
    <property type="nucleotide sequence ID" value="NC_013170.1"/>
</dbReference>
<dbReference type="STRING" id="469378.Ccur_02010"/>
<dbReference type="OrthoDB" id="9763453at2"/>
<gene>
    <name evidence="2" type="ordered locus">Ccur_02010</name>
</gene>
<dbReference type="AlphaFoldDB" id="C7MLZ2"/>
<dbReference type="EMBL" id="CP001682">
    <property type="protein sequence ID" value="ACU93932.1"/>
    <property type="molecule type" value="Genomic_DNA"/>
</dbReference>